<evidence type="ECO:0000313" key="7">
    <source>
        <dbReference type="EMBL" id="KKT57436.1"/>
    </source>
</evidence>
<dbReference type="InterPro" id="IPR013805">
    <property type="entry name" value="GrpE_CC"/>
</dbReference>
<dbReference type="Gene3D" id="3.90.20.20">
    <property type="match status" value="1"/>
</dbReference>
<sequence>MDDDVEIINEGDEETAKDKLTKLKEELKAVKNERDNYLAGWQRAKADFINARKDEEKARAEFAKFAAEKVLREMLAVADSLLARRSFGKDGEDPIHNQLVDILKKEGVLPIEALGKQFNPLEHEALEKKEVLDETEDNAVVEELQKGYMIYDRVLRPSKVKVGVYKSQN</sequence>
<evidence type="ECO:0000256" key="2">
    <source>
        <dbReference type="ARBA" id="ARBA00023186"/>
    </source>
</evidence>
<dbReference type="InterPro" id="IPR000740">
    <property type="entry name" value="GrpE"/>
</dbReference>
<dbReference type="GO" id="GO:0005737">
    <property type="term" value="C:cytoplasm"/>
    <property type="evidence" value="ECO:0007669"/>
    <property type="project" value="UniProtKB-SubCell"/>
</dbReference>
<comment type="similarity">
    <text evidence="1 3 5">Belongs to the GrpE family.</text>
</comment>
<dbReference type="PANTHER" id="PTHR21237">
    <property type="entry name" value="GRPE PROTEIN"/>
    <property type="match status" value="1"/>
</dbReference>
<organism evidence="7 8">
    <name type="scientific">Candidatus Giovannonibacteria bacterium GW2011_GWB1_44_23</name>
    <dbReference type="NCBI Taxonomy" id="1618652"/>
    <lineage>
        <taxon>Bacteria</taxon>
        <taxon>Candidatus Giovannoniibacteriota</taxon>
    </lineage>
</organism>
<name>A0A0G1IDH0_9BACT</name>
<evidence type="ECO:0000256" key="3">
    <source>
        <dbReference type="HAMAP-Rule" id="MF_01151"/>
    </source>
</evidence>
<evidence type="ECO:0000256" key="1">
    <source>
        <dbReference type="ARBA" id="ARBA00009054"/>
    </source>
</evidence>
<dbReference type="PANTHER" id="PTHR21237:SF23">
    <property type="entry name" value="GRPE PROTEIN HOMOLOG, MITOCHONDRIAL"/>
    <property type="match status" value="1"/>
</dbReference>
<dbReference type="Pfam" id="PF01025">
    <property type="entry name" value="GrpE"/>
    <property type="match status" value="1"/>
</dbReference>
<dbReference type="PRINTS" id="PR00773">
    <property type="entry name" value="GRPEPROTEIN"/>
</dbReference>
<keyword evidence="6" id="KW-0175">Coiled coil</keyword>
<comment type="subcellular location">
    <subcellularLocation>
        <location evidence="3">Cytoplasm</location>
    </subcellularLocation>
</comment>
<evidence type="ECO:0000256" key="6">
    <source>
        <dbReference type="SAM" id="Coils"/>
    </source>
</evidence>
<reference evidence="7 8" key="1">
    <citation type="journal article" date="2015" name="Nature">
        <title>rRNA introns, odd ribosomes, and small enigmatic genomes across a large radiation of phyla.</title>
        <authorList>
            <person name="Brown C.T."/>
            <person name="Hug L.A."/>
            <person name="Thomas B.C."/>
            <person name="Sharon I."/>
            <person name="Castelle C.J."/>
            <person name="Singh A."/>
            <person name="Wilkins M.J."/>
            <person name="Williams K.H."/>
            <person name="Banfield J.F."/>
        </authorList>
    </citation>
    <scope>NUCLEOTIDE SEQUENCE [LARGE SCALE GENOMIC DNA]</scope>
</reference>
<gene>
    <name evidence="3" type="primary">grpE</name>
    <name evidence="7" type="ORF">UW49_C0004G0051</name>
</gene>
<evidence type="ECO:0000313" key="8">
    <source>
        <dbReference type="Proteomes" id="UP000033977"/>
    </source>
</evidence>
<dbReference type="Proteomes" id="UP000033977">
    <property type="component" value="Unassembled WGS sequence"/>
</dbReference>
<evidence type="ECO:0000256" key="5">
    <source>
        <dbReference type="RuleBase" id="RU004478"/>
    </source>
</evidence>
<dbReference type="EMBL" id="LCIN01000004">
    <property type="protein sequence ID" value="KKT57436.1"/>
    <property type="molecule type" value="Genomic_DNA"/>
</dbReference>
<feature type="coiled-coil region" evidence="6">
    <location>
        <begin position="13"/>
        <end position="40"/>
    </location>
</feature>
<dbReference type="GO" id="GO:0051087">
    <property type="term" value="F:protein-folding chaperone binding"/>
    <property type="evidence" value="ECO:0007669"/>
    <property type="project" value="InterPro"/>
</dbReference>
<comment type="subunit">
    <text evidence="3">Homodimer.</text>
</comment>
<dbReference type="SUPFAM" id="SSF58014">
    <property type="entry name" value="Coiled-coil domain of nucleotide exchange factor GrpE"/>
    <property type="match status" value="1"/>
</dbReference>
<keyword evidence="3 4" id="KW-0346">Stress response</keyword>
<dbReference type="GO" id="GO:0006457">
    <property type="term" value="P:protein folding"/>
    <property type="evidence" value="ECO:0007669"/>
    <property type="project" value="InterPro"/>
</dbReference>
<dbReference type="GO" id="GO:0051082">
    <property type="term" value="F:unfolded protein binding"/>
    <property type="evidence" value="ECO:0007669"/>
    <property type="project" value="TreeGrafter"/>
</dbReference>
<dbReference type="PROSITE" id="PS01071">
    <property type="entry name" value="GRPE"/>
    <property type="match status" value="1"/>
</dbReference>
<comment type="function">
    <text evidence="3 4">Participates actively in the response to hyperosmotic and heat shock by preventing the aggregation of stress-denatured proteins, in association with DnaK and GrpE. It is the nucleotide exchange factor for DnaK and may function as a thermosensor. Unfolded proteins bind initially to DnaJ; upon interaction with the DnaJ-bound protein, DnaK hydrolyzes its bound ATP, resulting in the formation of a stable complex. GrpE releases ADP from DnaK; ATP binding to DnaK triggers the release of the substrate protein, thus completing the reaction cycle. Several rounds of ATP-dependent interactions between DnaJ, DnaK and GrpE are required for fully efficient folding.</text>
</comment>
<keyword evidence="2 3" id="KW-0143">Chaperone</keyword>
<dbReference type="SUPFAM" id="SSF51064">
    <property type="entry name" value="Head domain of nucleotide exchange factor GrpE"/>
    <property type="match status" value="1"/>
</dbReference>
<accession>A0A0G1IDH0</accession>
<dbReference type="InterPro" id="IPR009012">
    <property type="entry name" value="GrpE_head"/>
</dbReference>
<proteinExistence type="inferred from homology"/>
<protein>
    <recommendedName>
        <fullName evidence="3 4">Protein GrpE</fullName>
    </recommendedName>
    <alternativeName>
        <fullName evidence="3">HSP-70 cofactor</fullName>
    </alternativeName>
</protein>
<dbReference type="GO" id="GO:0042803">
    <property type="term" value="F:protein homodimerization activity"/>
    <property type="evidence" value="ECO:0007669"/>
    <property type="project" value="InterPro"/>
</dbReference>
<dbReference type="AlphaFoldDB" id="A0A0G1IDH0"/>
<evidence type="ECO:0000256" key="4">
    <source>
        <dbReference type="RuleBase" id="RU000639"/>
    </source>
</evidence>
<dbReference type="GO" id="GO:0000774">
    <property type="term" value="F:adenyl-nucleotide exchange factor activity"/>
    <property type="evidence" value="ECO:0007669"/>
    <property type="project" value="InterPro"/>
</dbReference>
<dbReference type="Gene3D" id="2.30.22.10">
    <property type="entry name" value="Head domain of nucleotide exchange factor GrpE"/>
    <property type="match status" value="1"/>
</dbReference>
<dbReference type="CDD" id="cd00446">
    <property type="entry name" value="GrpE"/>
    <property type="match status" value="1"/>
</dbReference>
<comment type="caution">
    <text evidence="7">The sequence shown here is derived from an EMBL/GenBank/DDBJ whole genome shotgun (WGS) entry which is preliminary data.</text>
</comment>
<keyword evidence="3" id="KW-0963">Cytoplasm</keyword>
<dbReference type="HAMAP" id="MF_01151">
    <property type="entry name" value="GrpE"/>
    <property type="match status" value="1"/>
</dbReference>